<name>A0A7L6AQX2_9GAMM</name>
<evidence type="ECO:0000313" key="1">
    <source>
        <dbReference type="EMBL" id="QLQ31492.1"/>
    </source>
</evidence>
<accession>A0A7L6AQX2</accession>
<reference evidence="1" key="1">
    <citation type="submission" date="2020-06" db="EMBL/GenBank/DDBJ databases">
        <title>Analysis procedures for assessing recovery of high quality, complete, closed genomes from Nanopore long read metagenome sequencing.</title>
        <authorList>
            <person name="Bessarab I."/>
            <person name="Arumugam K."/>
            <person name="Haryono M."/>
            <person name="Liu X."/>
            <person name="Roy S."/>
            <person name="Zuniga-Montanez R.E."/>
            <person name="Qiu G."/>
            <person name="Drautz-Moses D.I."/>
            <person name="Law Y.Y."/>
            <person name="Wuertz S."/>
            <person name="Lauro F.M."/>
            <person name="Huson D.H."/>
            <person name="Williams R.B."/>
        </authorList>
    </citation>
    <scope>NUCLEOTIDE SEQUENCE [LARGE SCALE GENOMIC DNA]</scope>
    <source>
        <strain evidence="1">SSD2</strain>
    </source>
</reference>
<keyword evidence="2" id="KW-1185">Reference proteome</keyword>
<dbReference type="AlphaFoldDB" id="A0A7L6AQX2"/>
<organism evidence="1 2">
    <name type="scientific">Candidatus Thiothrix singaporensis</name>
    <dbReference type="NCBI Taxonomy" id="2799669"/>
    <lineage>
        <taxon>Bacteria</taxon>
        <taxon>Pseudomonadati</taxon>
        <taxon>Pseudomonadota</taxon>
        <taxon>Gammaproteobacteria</taxon>
        <taxon>Thiotrichales</taxon>
        <taxon>Thiotrichaceae</taxon>
        <taxon>Thiothrix</taxon>
    </lineage>
</organism>
<sequence length="197" mass="22406">MISKSEMVGGRLVSEYPNIWWQWTYTMPREVNPVRDLTGEHCQEGQKGGVWFLAGGYGSSKISRKCEIPKNDYIFFPIINMLYYPRGDAQILCESVKRNAALNNDKLLSIEVSLDGMVAMNPAHTRMSSDNCFDLMGGIPSDQHPPKIFPSATDGYWVMLKPLSEGKHILKFNAQYNREKGAFSKMVQDIEYELIVK</sequence>
<gene>
    <name evidence="1" type="ORF">HZT40_07680</name>
</gene>
<evidence type="ECO:0000313" key="2">
    <source>
        <dbReference type="Proteomes" id="UP000510621"/>
    </source>
</evidence>
<dbReference type="Proteomes" id="UP000510621">
    <property type="component" value="Chromosome"/>
</dbReference>
<protein>
    <submittedName>
        <fullName evidence="1">Uncharacterized protein</fullName>
    </submittedName>
</protein>
<dbReference type="KEGG" id="this:HZT40_07680"/>
<proteinExistence type="predicted"/>
<dbReference type="EMBL" id="CP059265">
    <property type="protein sequence ID" value="QLQ31492.1"/>
    <property type="molecule type" value="Genomic_DNA"/>
</dbReference>